<dbReference type="PANTHER" id="PTHR11878:SF65">
    <property type="entry name" value="NA_CA-EXCHANGE PROTEIN, ISOFORM G"/>
    <property type="match status" value="1"/>
</dbReference>
<dbReference type="KEGG" id="scor:J3U87_30035"/>
<dbReference type="RefSeq" id="WP_237379475.1">
    <property type="nucleotide sequence ID" value="NZ_CP071793.1"/>
</dbReference>
<feature type="signal peptide" evidence="5">
    <location>
        <begin position="1"/>
        <end position="23"/>
    </location>
</feature>
<evidence type="ECO:0000259" key="6">
    <source>
        <dbReference type="SMART" id="SM00237"/>
    </source>
</evidence>
<organism evidence="7 8">
    <name type="scientific">Sulfidibacter corallicola</name>
    <dbReference type="NCBI Taxonomy" id="2818388"/>
    <lineage>
        <taxon>Bacteria</taxon>
        <taxon>Pseudomonadati</taxon>
        <taxon>Acidobacteriota</taxon>
        <taxon>Holophagae</taxon>
        <taxon>Acanthopleuribacterales</taxon>
        <taxon>Acanthopleuribacteraceae</taxon>
        <taxon>Sulfidibacter</taxon>
    </lineage>
</organism>
<sequence>MRILVGNSLFALGFLWCAFPLLSQTTLIDDNFDDNDTDGWSTFGTVTAAGGSVAVTNGALVHQTQIPNSGTLRFQTDIRFPAPGGGIPEARLIFSQDALADPIQGDTSSYSFLVKEEFGQWLISLDRNDLFNETILATNTIAGDSIMDNVWYRISVTFADGQIDAALTTLAGAEIQAFEVNDTANDVNGTFTGLYTNGASQVDFDNFSVVLEGGGTPSVAFAQATGNGAETVTSVDVAVNLSAASQQTVTVDYAVTGGSAGNGADYDLAAGTLTFTPDQTTRNISFTVTNDAEDEGDETIEITLSNPGNAILGNPSVHTYTILDDDEPGGEPLVQFSQNSSSGSEAIANVALPVTITGTPTGTITIDYAVTGGSATGGNDYTFTAGTLSFPQGTTTQNVPIAIVDDAEDENTETIQVTLSNPTNAQLGSNDVHTYSILDNDGGGGPLDVSVFVQEALPGNIATGMNRTDEWVRFGVPLPDSADIASIDQLGLSGADDYQFQILATHASGNARWVLVDSLVDFDGAAGLTLRLTGGAGNVAGPDLATDNAGDVAIDTGPMEVTVSKTRGSIVESLTVDGQNYISNQTNESGVWMRSAGGTDYFSNLDTPARTLAVTLETNGPVRATVRIDGYLYDTGGTRYLRFRARLHFLKGARHFLAEVTLANDYQGGTVQEVDGAQLRLDTVMDSGVTYSVGGVNNDQDETFSNPLNTDLHLAQGYSTFRSWANDDGLQTRWVNFNGYRAFTTDIANPINNSGDAVDYARGYATLDDGTRRLHLIYKQLSGHWSGGYQLGAGNGTFAFNFLSDRVTPQDQANFRFSYFAHETREFLVAFGNGQTADYWENRMNYPLFAVCDVDQYACTGAIWNRTRLPNKAQIDNYYLSLNDPPTLDDIWPNLPENRSDDIFNWGRPQVAVVKIGSSSSGGPDGNYDFVSDYLIRTILARLGSYYLLTDAWVTALTELAITRGFDYKPGLDTIGENSLVEPTATGGGAETSNGIGAGIKFYVESEHPHWLAVLPWYYMTGKERYRDAIPDILDHREWLSWGGQFQMDLSQAPDLQERWYTYELRSLNLMGFFDTLGLAGGDDTLLLSRMQQQVNTEVSDDANQNAAGWAPNRGFFFGGAPSNDISTLFFVEKHMENLLLVAPLFAQLFPNETDLHKGLRDRLLGFAYFTNVELYPIANAADTWFEVQLFVPPPDDATDQGANGYITNSNGILAYAYERTGNDAFLDDHGRVVPEELTIFNGVGNVRTNFQALRFIYDLTHRDKVDVGFLDLGIDDQGGGTYRLTWTNPANVDVAELVLKFSTRTIVENLDFNPCATLYCGGGTRGYAFDPATNVAFWAADEPTIGPAPGDTEITLTGLPPGLGADNFRLKYLNRFAVTGLDKRDDGGSETTVQFATGTGTGSEATTAVNVTVTLSAASQQTVTVGYSVTGGTATAGDDFVLAAGTLTFDPQTTTRDIALTIVDDQVAEPDETLVIGLSDPTNAMLGAPAGFTYTIDDDDAGGDPCPSSPVMGGASADCADLAALIAAWNTAADQNETFSDTTGEGRLDLREVISLFNCVGACE</sequence>
<evidence type="ECO:0000256" key="5">
    <source>
        <dbReference type="SAM" id="SignalP"/>
    </source>
</evidence>
<dbReference type="InterPro" id="IPR051171">
    <property type="entry name" value="CaCA"/>
</dbReference>
<feature type="domain" description="Calx-beta" evidence="6">
    <location>
        <begin position="206"/>
        <end position="305"/>
    </location>
</feature>
<evidence type="ECO:0000256" key="2">
    <source>
        <dbReference type="ARBA" id="ARBA00022737"/>
    </source>
</evidence>
<dbReference type="EMBL" id="CP071793">
    <property type="protein sequence ID" value="QTD49843.1"/>
    <property type="molecule type" value="Genomic_DNA"/>
</dbReference>
<keyword evidence="2" id="KW-0677">Repeat</keyword>
<dbReference type="InterPro" id="IPR048330">
    <property type="entry name" value="PcRGLX/YetA_2nd"/>
</dbReference>
<feature type="chain" id="PRO_5035289295" description="Calx-beta domain-containing protein" evidence="5">
    <location>
        <begin position="24"/>
        <end position="1565"/>
    </location>
</feature>
<keyword evidence="8" id="KW-1185">Reference proteome</keyword>
<name>A0A8A4TJS6_SULCO</name>
<dbReference type="PANTHER" id="PTHR11878">
    <property type="entry name" value="SODIUM/CALCIUM EXCHANGER"/>
    <property type="match status" value="1"/>
</dbReference>
<dbReference type="SUPFAM" id="SSF141072">
    <property type="entry name" value="CalX-like"/>
    <property type="match status" value="3"/>
</dbReference>
<dbReference type="GO" id="GO:0030001">
    <property type="term" value="P:metal ion transport"/>
    <property type="evidence" value="ECO:0007669"/>
    <property type="project" value="TreeGrafter"/>
</dbReference>
<dbReference type="Pfam" id="PF03160">
    <property type="entry name" value="Calx-beta"/>
    <property type="match status" value="3"/>
</dbReference>
<evidence type="ECO:0000313" key="7">
    <source>
        <dbReference type="EMBL" id="QTD49843.1"/>
    </source>
</evidence>
<reference evidence="7" key="1">
    <citation type="submission" date="2021-03" db="EMBL/GenBank/DDBJ databases">
        <title>Acanthopleuribacteraceae sp. M133.</title>
        <authorList>
            <person name="Wang G."/>
        </authorList>
    </citation>
    <scope>NUCLEOTIDE SEQUENCE</scope>
    <source>
        <strain evidence="7">M133</strain>
    </source>
</reference>
<accession>A0A8A4TJS6</accession>
<protein>
    <recommendedName>
        <fullName evidence="6">Calx-beta domain-containing protein</fullName>
    </recommendedName>
</protein>
<evidence type="ECO:0000313" key="8">
    <source>
        <dbReference type="Proteomes" id="UP000663929"/>
    </source>
</evidence>
<dbReference type="GO" id="GO:0016020">
    <property type="term" value="C:membrane"/>
    <property type="evidence" value="ECO:0007669"/>
    <property type="project" value="InterPro"/>
</dbReference>
<keyword evidence="4" id="KW-0406">Ion transport</keyword>
<dbReference type="InterPro" id="IPR038081">
    <property type="entry name" value="CalX-like_sf"/>
</dbReference>
<evidence type="ECO:0000256" key="1">
    <source>
        <dbReference type="ARBA" id="ARBA00022729"/>
    </source>
</evidence>
<gene>
    <name evidence="7" type="ORF">J3U87_30035</name>
</gene>
<dbReference type="GO" id="GO:0007154">
    <property type="term" value="P:cell communication"/>
    <property type="evidence" value="ECO:0007669"/>
    <property type="project" value="InterPro"/>
</dbReference>
<evidence type="ECO:0000256" key="4">
    <source>
        <dbReference type="ARBA" id="ARBA00023065"/>
    </source>
</evidence>
<feature type="domain" description="Calx-beta" evidence="6">
    <location>
        <begin position="318"/>
        <end position="420"/>
    </location>
</feature>
<dbReference type="InterPro" id="IPR003644">
    <property type="entry name" value="Calx_beta"/>
</dbReference>
<evidence type="ECO:0000256" key="3">
    <source>
        <dbReference type="ARBA" id="ARBA00022837"/>
    </source>
</evidence>
<keyword evidence="1 5" id="KW-0732">Signal</keyword>
<dbReference type="Gene3D" id="2.60.40.2030">
    <property type="match status" value="3"/>
</dbReference>
<dbReference type="Pfam" id="PF21345">
    <property type="entry name" value="PcRGLX_2nd"/>
    <property type="match status" value="1"/>
</dbReference>
<feature type="domain" description="Calx-beta" evidence="6">
    <location>
        <begin position="1379"/>
        <end position="1480"/>
    </location>
</feature>
<keyword evidence="3" id="KW-0106">Calcium</keyword>
<dbReference type="SMART" id="SM00237">
    <property type="entry name" value="Calx_beta"/>
    <property type="match status" value="3"/>
</dbReference>
<proteinExistence type="predicted"/>
<dbReference type="Proteomes" id="UP000663929">
    <property type="component" value="Chromosome"/>
</dbReference>
<keyword evidence="4" id="KW-0813">Transport</keyword>